<dbReference type="InterPro" id="IPR016134">
    <property type="entry name" value="Dockerin_dom"/>
</dbReference>
<gene>
    <name evidence="4" type="ORF">UU34_C0002G0071</name>
</gene>
<dbReference type="EMBL" id="LCAG01000002">
    <property type="protein sequence ID" value="KKR87954.1"/>
    <property type="molecule type" value="Genomic_DNA"/>
</dbReference>
<evidence type="ECO:0000256" key="1">
    <source>
        <dbReference type="SAM" id="MobiDB-lite"/>
    </source>
</evidence>
<evidence type="ECO:0000313" key="5">
    <source>
        <dbReference type="Proteomes" id="UP000034854"/>
    </source>
</evidence>
<name>A0A0G0UGE8_9BACT</name>
<feature type="chain" id="PRO_5002534638" evidence="2">
    <location>
        <begin position="19"/>
        <end position="339"/>
    </location>
</feature>
<dbReference type="PROSITE" id="PS51766">
    <property type="entry name" value="DOCKERIN"/>
    <property type="match status" value="2"/>
</dbReference>
<dbReference type="InterPro" id="IPR002105">
    <property type="entry name" value="Dockerin_1_rpt"/>
</dbReference>
<organism evidence="4 5">
    <name type="scientific">Candidatus Curtissbacteria bacterium GW2011_GWA1_41_11</name>
    <dbReference type="NCBI Taxonomy" id="1618409"/>
    <lineage>
        <taxon>Bacteria</taxon>
        <taxon>Candidatus Curtissiibacteriota</taxon>
    </lineage>
</organism>
<evidence type="ECO:0000259" key="3">
    <source>
        <dbReference type="PROSITE" id="PS51766"/>
    </source>
</evidence>
<dbReference type="AlphaFoldDB" id="A0A0G0UGE8"/>
<sequence length="339" mass="36551">MAIVFVSFFAIASIAIFANHTASSERLLSRANIYQSICKRDPVRYAKYCQKAEEFKQKATAARIKENQNPASSISISPTGPCRPIGDVNRDGILDDQDAVAILNHRAGINIIPSNDLDRQTRADVDKDGQITSSDASLIRQYLSGQITTFPQCPAENSSTPTPLPSISSRGPCPPMGDVTGGENRLDDTDAQAIVDHVANIKLLSGFDRIVRADVNGDGKITSIDAALIRQYLAGQITTFTGCKVALPAPDTDSDKDGFNNAIELAIGTDQFDACPDNLSDAAWPPDFKNDKSVDLSDILAVANKQGTSEKRYDLNADGNVDTKDIDIIKSYYGKTCSN</sequence>
<dbReference type="Proteomes" id="UP000034854">
    <property type="component" value="Unassembled WGS sequence"/>
</dbReference>
<dbReference type="Gene3D" id="1.10.1330.10">
    <property type="entry name" value="Dockerin domain"/>
    <property type="match status" value="3"/>
</dbReference>
<feature type="region of interest" description="Disordered" evidence="1">
    <location>
        <begin position="151"/>
        <end position="171"/>
    </location>
</feature>
<keyword evidence="2" id="KW-0732">Signal</keyword>
<feature type="domain" description="Dockerin" evidence="3">
    <location>
        <begin position="172"/>
        <end position="242"/>
    </location>
</feature>
<dbReference type="SUPFAM" id="SSF63446">
    <property type="entry name" value="Type I dockerin domain"/>
    <property type="match status" value="3"/>
</dbReference>
<dbReference type="InterPro" id="IPR036439">
    <property type="entry name" value="Dockerin_dom_sf"/>
</dbReference>
<reference evidence="4 5" key="1">
    <citation type="journal article" date="2015" name="Nature">
        <title>rRNA introns, odd ribosomes, and small enigmatic genomes across a large radiation of phyla.</title>
        <authorList>
            <person name="Brown C.T."/>
            <person name="Hug L.A."/>
            <person name="Thomas B.C."/>
            <person name="Sharon I."/>
            <person name="Castelle C.J."/>
            <person name="Singh A."/>
            <person name="Wilkins M.J."/>
            <person name="Williams K.H."/>
            <person name="Banfield J.F."/>
        </authorList>
    </citation>
    <scope>NUCLEOTIDE SEQUENCE [LARGE SCALE GENOMIC DNA]</scope>
</reference>
<evidence type="ECO:0000256" key="2">
    <source>
        <dbReference type="SAM" id="SignalP"/>
    </source>
</evidence>
<dbReference type="Pfam" id="PF00404">
    <property type="entry name" value="Dockerin_1"/>
    <property type="match status" value="3"/>
</dbReference>
<protein>
    <submittedName>
        <fullName evidence="4">Dockerin type 1 protein</fullName>
    </submittedName>
</protein>
<accession>A0A0G0UGE8</accession>
<dbReference type="GO" id="GO:0000272">
    <property type="term" value="P:polysaccharide catabolic process"/>
    <property type="evidence" value="ECO:0007669"/>
    <property type="project" value="InterPro"/>
</dbReference>
<proteinExistence type="predicted"/>
<feature type="compositionally biased region" description="Low complexity" evidence="1">
    <location>
        <begin position="158"/>
        <end position="169"/>
    </location>
</feature>
<feature type="signal peptide" evidence="2">
    <location>
        <begin position="1"/>
        <end position="18"/>
    </location>
</feature>
<evidence type="ECO:0000313" key="4">
    <source>
        <dbReference type="EMBL" id="KKR87954.1"/>
    </source>
</evidence>
<dbReference type="GO" id="GO:0004553">
    <property type="term" value="F:hydrolase activity, hydrolyzing O-glycosyl compounds"/>
    <property type="evidence" value="ECO:0007669"/>
    <property type="project" value="InterPro"/>
</dbReference>
<dbReference type="CDD" id="cd14256">
    <property type="entry name" value="Dockerin_I"/>
    <property type="match status" value="3"/>
</dbReference>
<feature type="domain" description="Dockerin" evidence="3">
    <location>
        <begin position="81"/>
        <end position="152"/>
    </location>
</feature>
<comment type="caution">
    <text evidence="4">The sequence shown here is derived from an EMBL/GenBank/DDBJ whole genome shotgun (WGS) entry which is preliminary data.</text>
</comment>